<protein>
    <submittedName>
        <fullName evidence="5">Adenylate kinase/AAA domain containing protein, putative</fullName>
    </submittedName>
</protein>
<evidence type="ECO:0000313" key="6">
    <source>
        <dbReference type="Proteomes" id="UP000515908"/>
    </source>
</evidence>
<keyword evidence="1 4" id="KW-0808">Transferase</keyword>
<dbReference type="PROSITE" id="PS00113">
    <property type="entry name" value="ADENYLATE_KINASE"/>
    <property type="match status" value="1"/>
</dbReference>
<dbReference type="Proteomes" id="UP000515908">
    <property type="component" value="Chromosome 03"/>
</dbReference>
<dbReference type="GO" id="GO:0004017">
    <property type="term" value="F:AMP kinase activity"/>
    <property type="evidence" value="ECO:0007669"/>
    <property type="project" value="InterPro"/>
</dbReference>
<dbReference type="PRINTS" id="PR00094">
    <property type="entry name" value="ADENYLTKNASE"/>
</dbReference>
<sequence length="222" mass="25351">MPLNVILFGPPGSGKGTVSEKLIRDFGLHHISAGDLLRAEVERHTAVGRQCAAIIAEGNLIPDSIVIDLVCKVLESPVVKERGALLDGFPRTLQQAQEIHRRGYIFDVMVVLDVDGEKLLRRCLSRRLDPVTGKVYNLLSNPPPPEVVDRLQIRSDDTRAKHNRRMEIYYEQKNALVSFYRNIILEVDGNPPMKYVYYEIKRNFLELIRAKNKYKNFQISNL</sequence>
<dbReference type="Pfam" id="PF00406">
    <property type="entry name" value="ADK"/>
    <property type="match status" value="1"/>
</dbReference>
<keyword evidence="6" id="KW-1185">Reference proteome</keyword>
<reference evidence="5 6" key="1">
    <citation type="submission" date="2020-08" db="EMBL/GenBank/DDBJ databases">
        <authorList>
            <person name="Newling K."/>
            <person name="Davey J."/>
            <person name="Forrester S."/>
        </authorList>
    </citation>
    <scope>NUCLEOTIDE SEQUENCE [LARGE SCALE GENOMIC DNA]</scope>
    <source>
        <strain evidence="6">Crithidia deanei Carvalho (ATCC PRA-265)</strain>
    </source>
</reference>
<dbReference type="AlphaFoldDB" id="A0A7G2C3R7"/>
<dbReference type="VEuPathDB" id="TriTrypDB:ADEAN_000167400"/>
<keyword evidence="3 4" id="KW-0418">Kinase</keyword>
<name>A0A7G2C3R7_9TRYP</name>
<dbReference type="InterPro" id="IPR000850">
    <property type="entry name" value="Adenylat/UMP-CMP_kin"/>
</dbReference>
<dbReference type="Gene3D" id="3.40.50.300">
    <property type="entry name" value="P-loop containing nucleotide triphosphate hydrolases"/>
    <property type="match status" value="1"/>
</dbReference>
<evidence type="ECO:0000256" key="3">
    <source>
        <dbReference type="ARBA" id="ARBA00022777"/>
    </source>
</evidence>
<dbReference type="InterPro" id="IPR033690">
    <property type="entry name" value="Adenylat_kinase_CS"/>
</dbReference>
<evidence type="ECO:0000256" key="1">
    <source>
        <dbReference type="ARBA" id="ARBA00022679"/>
    </source>
</evidence>
<organism evidence="5 6">
    <name type="scientific">Angomonas deanei</name>
    <dbReference type="NCBI Taxonomy" id="59799"/>
    <lineage>
        <taxon>Eukaryota</taxon>
        <taxon>Discoba</taxon>
        <taxon>Euglenozoa</taxon>
        <taxon>Kinetoplastea</taxon>
        <taxon>Metakinetoplastina</taxon>
        <taxon>Trypanosomatida</taxon>
        <taxon>Trypanosomatidae</taxon>
        <taxon>Strigomonadinae</taxon>
        <taxon>Angomonas</taxon>
    </lineage>
</organism>
<dbReference type="InterPro" id="IPR027417">
    <property type="entry name" value="P-loop_NTPase"/>
</dbReference>
<dbReference type="GO" id="GO:0005524">
    <property type="term" value="F:ATP binding"/>
    <property type="evidence" value="ECO:0007669"/>
    <property type="project" value="InterPro"/>
</dbReference>
<gene>
    <name evidence="5" type="ORF">ADEAN_000167400</name>
</gene>
<evidence type="ECO:0000313" key="5">
    <source>
        <dbReference type="EMBL" id="CAD2214229.1"/>
    </source>
</evidence>
<dbReference type="SUPFAM" id="SSF52540">
    <property type="entry name" value="P-loop containing nucleoside triphosphate hydrolases"/>
    <property type="match status" value="1"/>
</dbReference>
<dbReference type="HAMAP" id="MF_00235">
    <property type="entry name" value="Adenylate_kinase_Adk"/>
    <property type="match status" value="1"/>
</dbReference>
<proteinExistence type="inferred from homology"/>
<dbReference type="PANTHER" id="PTHR23359">
    <property type="entry name" value="NUCLEOTIDE KINASE"/>
    <property type="match status" value="1"/>
</dbReference>
<dbReference type="InterPro" id="IPR006259">
    <property type="entry name" value="Adenyl_kin_sub"/>
</dbReference>
<accession>A0A7G2C3R7</accession>
<dbReference type="NCBIfam" id="TIGR01351">
    <property type="entry name" value="adk"/>
    <property type="match status" value="1"/>
</dbReference>
<keyword evidence="2" id="KW-0547">Nucleotide-binding</keyword>
<dbReference type="EMBL" id="LR877147">
    <property type="protein sequence ID" value="CAD2214229.1"/>
    <property type="molecule type" value="Genomic_DNA"/>
</dbReference>
<evidence type="ECO:0000256" key="4">
    <source>
        <dbReference type="RuleBase" id="RU003330"/>
    </source>
</evidence>
<dbReference type="CDD" id="cd01428">
    <property type="entry name" value="ADK"/>
    <property type="match status" value="1"/>
</dbReference>
<comment type="similarity">
    <text evidence="4">Belongs to the adenylate kinase family.</text>
</comment>
<evidence type="ECO:0000256" key="2">
    <source>
        <dbReference type="ARBA" id="ARBA00022741"/>
    </source>
</evidence>